<dbReference type="Proteomes" id="UP001500353">
    <property type="component" value="Unassembled WGS sequence"/>
</dbReference>
<name>A0ABP9M061_9FLAO</name>
<accession>A0ABP9M061</accession>
<comment type="caution">
    <text evidence="1">The sequence shown here is derived from an EMBL/GenBank/DDBJ whole genome shotgun (WGS) entry which is preliminary data.</text>
</comment>
<evidence type="ECO:0000313" key="2">
    <source>
        <dbReference type="Proteomes" id="UP001500353"/>
    </source>
</evidence>
<reference evidence="2" key="1">
    <citation type="journal article" date="2019" name="Int. J. Syst. Evol. Microbiol.">
        <title>The Global Catalogue of Microorganisms (GCM) 10K type strain sequencing project: providing services to taxonomists for standard genome sequencing and annotation.</title>
        <authorList>
            <consortium name="The Broad Institute Genomics Platform"/>
            <consortium name="The Broad Institute Genome Sequencing Center for Infectious Disease"/>
            <person name="Wu L."/>
            <person name="Ma J."/>
        </authorList>
    </citation>
    <scope>NUCLEOTIDE SEQUENCE [LARGE SCALE GENOMIC DNA]</scope>
    <source>
        <strain evidence="2">JCM 18019</strain>
    </source>
</reference>
<protein>
    <submittedName>
        <fullName evidence="1">Uncharacterized protein</fullName>
    </submittedName>
</protein>
<sequence>MNEFIFKDNLETNLKVSFADLLKLAEIQCWNKLSPKFSFILSNINEFEGDHSFERRRSEIKLNSKKEPQSLETIIDILRNEYSDLYDINLYIFKVGKKETIIEIQYFRKSNLDPEYFEKIKDNPPMFHAKIARPIYAVNEMKFDINWRFGGWKHWWKTFIYKHLSGENHPK</sequence>
<dbReference type="RefSeq" id="WP_345201315.1">
    <property type="nucleotide sequence ID" value="NZ_BAABHX010000002.1"/>
</dbReference>
<keyword evidence="2" id="KW-1185">Reference proteome</keyword>
<gene>
    <name evidence="1" type="ORF">GCM10023210_13200</name>
</gene>
<organism evidence="1 2">
    <name type="scientific">Chryseobacterium ginsengisoli</name>
    <dbReference type="NCBI Taxonomy" id="363853"/>
    <lineage>
        <taxon>Bacteria</taxon>
        <taxon>Pseudomonadati</taxon>
        <taxon>Bacteroidota</taxon>
        <taxon>Flavobacteriia</taxon>
        <taxon>Flavobacteriales</taxon>
        <taxon>Weeksellaceae</taxon>
        <taxon>Chryseobacterium group</taxon>
        <taxon>Chryseobacterium</taxon>
    </lineage>
</organism>
<dbReference type="EMBL" id="BAABHX010000002">
    <property type="protein sequence ID" value="GAA5088963.1"/>
    <property type="molecule type" value="Genomic_DNA"/>
</dbReference>
<proteinExistence type="predicted"/>
<evidence type="ECO:0000313" key="1">
    <source>
        <dbReference type="EMBL" id="GAA5088963.1"/>
    </source>
</evidence>